<evidence type="ECO:0000256" key="1">
    <source>
        <dbReference type="ARBA" id="ARBA00022723"/>
    </source>
</evidence>
<proteinExistence type="predicted"/>
<protein>
    <submittedName>
        <fullName evidence="4">4-hydroxythreonine-4-phosphate dehydrogenase 2</fullName>
    </submittedName>
</protein>
<dbReference type="AlphaFoldDB" id="A0A447CWA1"/>
<dbReference type="RefSeq" id="WP_129609873.1">
    <property type="nucleotide sequence ID" value="NZ_UWOC01000159.1"/>
</dbReference>
<reference evidence="5" key="1">
    <citation type="submission" date="2018-10" db="EMBL/GenBank/DDBJ databases">
        <authorList>
            <person name="Peiro R."/>
            <person name="Begona"/>
            <person name="Cbmso G."/>
            <person name="Lopez M."/>
            <person name="Gonzalez S."/>
            <person name="Sacristan E."/>
            <person name="Castillo E."/>
        </authorList>
    </citation>
    <scope>NUCLEOTIDE SEQUENCE [LARGE SCALE GENOMIC DNA]</scope>
</reference>
<name>A0A447CWA1_9BRAD</name>
<sequence length="328" mass="34200">MTELPVIGITVGDPSGIGPEIVLAAAAHPEVRARCTPLVIGSRANLDHTIAALGLSVTLADETDADAPPDAIRVRDVPGVPADLAFGVASAEGGRAAYAYIAEGVALARSGAIASLVTAPINKVAMQLAGLGHTGHTEMLAEMTGAPWSLTLFTVADLRVLYLTRHLSLRDAIARIDQDLVVTTLERFMSVAPMIGLKAPKIAVQGLNPHCGEGGLFGTEDDEILAPAVAEARRRGIDVHGPIPADSVFSQARQGRWDVVLGLYHDMAAAICKTLDFHGTVSTTLGLPFLRFSVDHGTAFDIAGKGIASPENMVRTLLRAAESAEANS</sequence>
<dbReference type="InterPro" id="IPR005255">
    <property type="entry name" value="PdxA_fam"/>
</dbReference>
<gene>
    <name evidence="4" type="primary">pdxA2_4</name>
    <name evidence="4" type="ORF">RHODGE_RHODGE_03214</name>
</gene>
<comment type="caution">
    <text evidence="4">The sequence shown here is derived from an EMBL/GenBank/DDBJ whole genome shotgun (WGS) entry which is preliminary data.</text>
</comment>
<dbReference type="SUPFAM" id="SSF53659">
    <property type="entry name" value="Isocitrate/Isopropylmalate dehydrogenase-like"/>
    <property type="match status" value="1"/>
</dbReference>
<dbReference type="GO" id="GO:0046872">
    <property type="term" value="F:metal ion binding"/>
    <property type="evidence" value="ECO:0007669"/>
    <property type="project" value="UniProtKB-KW"/>
</dbReference>
<organism evidence="4 5">
    <name type="scientific">Rhodoplanes serenus</name>
    <dbReference type="NCBI Taxonomy" id="200615"/>
    <lineage>
        <taxon>Bacteria</taxon>
        <taxon>Pseudomonadati</taxon>
        <taxon>Pseudomonadota</taxon>
        <taxon>Alphaproteobacteria</taxon>
        <taxon>Hyphomicrobiales</taxon>
        <taxon>Nitrobacteraceae</taxon>
        <taxon>Rhodoplanes</taxon>
    </lineage>
</organism>
<evidence type="ECO:0000256" key="3">
    <source>
        <dbReference type="ARBA" id="ARBA00023027"/>
    </source>
</evidence>
<keyword evidence="2" id="KW-0560">Oxidoreductase</keyword>
<dbReference type="GO" id="GO:0016491">
    <property type="term" value="F:oxidoreductase activity"/>
    <property type="evidence" value="ECO:0007669"/>
    <property type="project" value="UniProtKB-KW"/>
</dbReference>
<dbReference type="Proteomes" id="UP000289200">
    <property type="component" value="Unassembled WGS sequence"/>
</dbReference>
<dbReference type="NCBIfam" id="TIGR00557">
    <property type="entry name" value="pdxA"/>
    <property type="match status" value="1"/>
</dbReference>
<keyword evidence="5" id="KW-1185">Reference proteome</keyword>
<evidence type="ECO:0000313" key="5">
    <source>
        <dbReference type="Proteomes" id="UP000289200"/>
    </source>
</evidence>
<evidence type="ECO:0000256" key="2">
    <source>
        <dbReference type="ARBA" id="ARBA00023002"/>
    </source>
</evidence>
<keyword evidence="1" id="KW-0479">Metal-binding</keyword>
<keyword evidence="3" id="KW-0520">NAD</keyword>
<dbReference type="OrthoDB" id="9801783at2"/>
<dbReference type="Pfam" id="PF04166">
    <property type="entry name" value="PdxA"/>
    <property type="match status" value="1"/>
</dbReference>
<dbReference type="PANTHER" id="PTHR30004">
    <property type="entry name" value="4-HYDROXYTHREONINE-4-PHOSPHATE DEHYDROGENASE"/>
    <property type="match status" value="1"/>
</dbReference>
<accession>A0A447CWA1</accession>
<dbReference type="PANTHER" id="PTHR30004:SF6">
    <property type="entry name" value="D-THREONATE 4-PHOSPHATE DEHYDROGENASE"/>
    <property type="match status" value="1"/>
</dbReference>
<dbReference type="EMBL" id="UWOC01000159">
    <property type="protein sequence ID" value="VCU09530.1"/>
    <property type="molecule type" value="Genomic_DNA"/>
</dbReference>
<evidence type="ECO:0000313" key="4">
    <source>
        <dbReference type="EMBL" id="VCU09530.1"/>
    </source>
</evidence>
<dbReference type="GO" id="GO:0051287">
    <property type="term" value="F:NAD binding"/>
    <property type="evidence" value="ECO:0007669"/>
    <property type="project" value="InterPro"/>
</dbReference>
<dbReference type="Gene3D" id="3.40.718.10">
    <property type="entry name" value="Isopropylmalate Dehydrogenase"/>
    <property type="match status" value="1"/>
</dbReference>